<evidence type="ECO:0000256" key="2">
    <source>
        <dbReference type="ARBA" id="ARBA00023295"/>
    </source>
</evidence>
<gene>
    <name evidence="4" type="primary">agaA_12</name>
    <name evidence="4" type="ORF">SDC9_107628</name>
</gene>
<dbReference type="InterPro" id="IPR013785">
    <property type="entry name" value="Aldolase_TIM"/>
</dbReference>
<feature type="domain" description="Glycosyl hydrolase family 36 C-terminal" evidence="3">
    <location>
        <begin position="166"/>
        <end position="243"/>
    </location>
</feature>
<protein>
    <submittedName>
        <fullName evidence="4">Alpha-galactosidase AgaA</fullName>
        <ecNumber evidence="4">3.2.1.22</ecNumber>
    </submittedName>
</protein>
<accession>A0A645BGD0</accession>
<evidence type="ECO:0000259" key="3">
    <source>
        <dbReference type="Pfam" id="PF16874"/>
    </source>
</evidence>
<dbReference type="GO" id="GO:0004557">
    <property type="term" value="F:alpha-galactosidase activity"/>
    <property type="evidence" value="ECO:0007669"/>
    <property type="project" value="UniProtKB-EC"/>
</dbReference>
<dbReference type="Pfam" id="PF02065">
    <property type="entry name" value="Melibiase"/>
    <property type="match status" value="1"/>
</dbReference>
<dbReference type="InterPro" id="IPR017853">
    <property type="entry name" value="GH"/>
</dbReference>
<comment type="caution">
    <text evidence="4">The sequence shown here is derived from an EMBL/GenBank/DDBJ whole genome shotgun (WGS) entry which is preliminary data.</text>
</comment>
<dbReference type="CDD" id="cd14791">
    <property type="entry name" value="GH36"/>
    <property type="match status" value="1"/>
</dbReference>
<sequence>MTELGSAAPEIMPGEVAHRYILGLYEMLEDLVTTYPDILFESCSGGGGRYDPGMLYYMPQTWTSDNTDAASRLEIQYGTSMMFPISSMGSHVSDVPNHQVNRYSSLEMRGHVAMSGNLGYELDVTKLTEPEKEAVKEQISWYKSYRKLIQFGHFYRILSPYDNKQHTAWIFVDQNKETAIYFYYQIMDKANKPSKMLKMTGLDSEKTYRLDDGRILGGDELMYRGIYLDPDLSGDYKSRCIVLHSIES</sequence>
<dbReference type="SUPFAM" id="SSF51445">
    <property type="entry name" value="(Trans)glycosidases"/>
    <property type="match status" value="1"/>
</dbReference>
<organism evidence="4">
    <name type="scientific">bioreactor metagenome</name>
    <dbReference type="NCBI Taxonomy" id="1076179"/>
    <lineage>
        <taxon>unclassified sequences</taxon>
        <taxon>metagenomes</taxon>
        <taxon>ecological metagenomes</taxon>
    </lineage>
</organism>
<proteinExistence type="predicted"/>
<name>A0A645BGD0_9ZZZZ</name>
<keyword evidence="1 4" id="KW-0378">Hydrolase</keyword>
<keyword evidence="2 4" id="KW-0326">Glycosidase</keyword>
<dbReference type="GO" id="GO:0016052">
    <property type="term" value="P:carbohydrate catabolic process"/>
    <property type="evidence" value="ECO:0007669"/>
    <property type="project" value="InterPro"/>
</dbReference>
<dbReference type="EC" id="3.2.1.22" evidence="4"/>
<reference evidence="4" key="1">
    <citation type="submission" date="2019-08" db="EMBL/GenBank/DDBJ databases">
        <authorList>
            <person name="Kucharzyk K."/>
            <person name="Murdoch R.W."/>
            <person name="Higgins S."/>
            <person name="Loffler F."/>
        </authorList>
    </citation>
    <scope>NUCLEOTIDE SEQUENCE</scope>
</reference>
<dbReference type="InterPro" id="IPR031705">
    <property type="entry name" value="Glyco_hydro_36_C"/>
</dbReference>
<dbReference type="AlphaFoldDB" id="A0A645BGD0"/>
<dbReference type="PRINTS" id="PR00743">
    <property type="entry name" value="GLHYDRLASE36"/>
</dbReference>
<dbReference type="Gene3D" id="3.20.20.70">
    <property type="entry name" value="Aldolase class I"/>
    <property type="match status" value="1"/>
</dbReference>
<dbReference type="Gene3D" id="2.60.40.1180">
    <property type="entry name" value="Golgi alpha-mannosidase II"/>
    <property type="match status" value="1"/>
</dbReference>
<dbReference type="InterPro" id="IPR002252">
    <property type="entry name" value="Glyco_hydro_36"/>
</dbReference>
<dbReference type="InterPro" id="IPR013780">
    <property type="entry name" value="Glyco_hydro_b"/>
</dbReference>
<dbReference type="EMBL" id="VSSQ01017979">
    <property type="protein sequence ID" value="MPM60774.1"/>
    <property type="molecule type" value="Genomic_DNA"/>
</dbReference>
<evidence type="ECO:0000313" key="4">
    <source>
        <dbReference type="EMBL" id="MPM60774.1"/>
    </source>
</evidence>
<dbReference type="Pfam" id="PF16874">
    <property type="entry name" value="Glyco_hydro_36C"/>
    <property type="match status" value="1"/>
</dbReference>
<evidence type="ECO:0000256" key="1">
    <source>
        <dbReference type="ARBA" id="ARBA00022801"/>
    </source>
</evidence>